<evidence type="ECO:0000256" key="3">
    <source>
        <dbReference type="ARBA" id="ARBA00023015"/>
    </source>
</evidence>
<dbReference type="KEGG" id="rarg:115740809"/>
<comment type="subcellular location">
    <subcellularLocation>
        <location evidence="1">Nucleus</location>
    </subcellularLocation>
</comment>
<feature type="compositionally biased region" description="Pro residues" evidence="9">
    <location>
        <begin position="62"/>
        <end position="73"/>
    </location>
</feature>
<keyword evidence="6" id="KW-0804">Transcription</keyword>
<keyword evidence="5" id="KW-0010">Activator</keyword>
<keyword evidence="2" id="KW-0936">Ethylene signaling pathway</keyword>
<keyword evidence="11" id="KW-1185">Reference proteome</keyword>
<dbReference type="RefSeq" id="XP_030530266.1">
    <property type="nucleotide sequence ID" value="XM_030674406.2"/>
</dbReference>
<feature type="region of interest" description="Disordered" evidence="9">
    <location>
        <begin position="184"/>
        <end position="222"/>
    </location>
</feature>
<keyword evidence="7" id="KW-0539">Nucleus</keyword>
<evidence type="ECO:0000313" key="12">
    <source>
        <dbReference type="RefSeq" id="XP_030530266.1"/>
    </source>
</evidence>
<feature type="region of interest" description="Disordered" evidence="9">
    <location>
        <begin position="42"/>
        <end position="124"/>
    </location>
</feature>
<dbReference type="CDD" id="cd00018">
    <property type="entry name" value="AP2"/>
    <property type="match status" value="1"/>
</dbReference>
<evidence type="ECO:0000256" key="9">
    <source>
        <dbReference type="SAM" id="MobiDB-lite"/>
    </source>
</evidence>
<proteinExistence type="inferred from homology"/>
<dbReference type="GO" id="GO:0005634">
    <property type="term" value="C:nucleus"/>
    <property type="evidence" value="ECO:0007669"/>
    <property type="project" value="UniProtKB-SubCell"/>
</dbReference>
<accession>A0A8B8P682</accession>
<dbReference type="SMART" id="SM00380">
    <property type="entry name" value="AP2"/>
    <property type="match status" value="1"/>
</dbReference>
<dbReference type="FunFam" id="3.30.730.10:FF:000001">
    <property type="entry name" value="Ethylene-responsive transcription factor 2"/>
    <property type="match status" value="1"/>
</dbReference>
<feature type="compositionally biased region" description="Low complexity" evidence="9">
    <location>
        <begin position="42"/>
        <end position="58"/>
    </location>
</feature>
<dbReference type="Proteomes" id="UP000827889">
    <property type="component" value="Chromosome 7"/>
</dbReference>
<name>A0A8B8P682_9MYRT</name>
<dbReference type="Gene3D" id="3.30.730.10">
    <property type="entry name" value="AP2/ERF domain"/>
    <property type="match status" value="1"/>
</dbReference>
<evidence type="ECO:0000256" key="2">
    <source>
        <dbReference type="ARBA" id="ARBA00022745"/>
    </source>
</evidence>
<dbReference type="PANTHER" id="PTHR31190">
    <property type="entry name" value="DNA-BINDING DOMAIN"/>
    <property type="match status" value="1"/>
</dbReference>
<evidence type="ECO:0000313" key="11">
    <source>
        <dbReference type="Proteomes" id="UP000827889"/>
    </source>
</evidence>
<keyword evidence="3" id="KW-0805">Transcription regulation</keyword>
<dbReference type="GO" id="GO:0003700">
    <property type="term" value="F:DNA-binding transcription factor activity"/>
    <property type="evidence" value="ECO:0007669"/>
    <property type="project" value="InterPro"/>
</dbReference>
<organism evidence="11 12">
    <name type="scientific">Rhodamnia argentea</name>
    <dbReference type="NCBI Taxonomy" id="178133"/>
    <lineage>
        <taxon>Eukaryota</taxon>
        <taxon>Viridiplantae</taxon>
        <taxon>Streptophyta</taxon>
        <taxon>Embryophyta</taxon>
        <taxon>Tracheophyta</taxon>
        <taxon>Spermatophyta</taxon>
        <taxon>Magnoliopsida</taxon>
        <taxon>eudicotyledons</taxon>
        <taxon>Gunneridae</taxon>
        <taxon>Pentapetalae</taxon>
        <taxon>rosids</taxon>
        <taxon>malvids</taxon>
        <taxon>Myrtales</taxon>
        <taxon>Myrtaceae</taxon>
        <taxon>Myrtoideae</taxon>
        <taxon>Myrteae</taxon>
        <taxon>Australasian group</taxon>
        <taxon>Rhodamnia</taxon>
    </lineage>
</organism>
<sequence length="284" mass="30073">MASPPEQSSTLELIRQHLLSDFTSVDTFLTSLDACASTIAHAASPAASGSSSPQTSFSFEPKPAPSLSKPPQPSSSTLSSRRPAIHVAVPATSLQARSGTNLQAEPSVSSGDEGGGGADKHYRGVRRRPWGKFAAEIRDPTRKGTRVWLGTFDTAVEAAKAYDRAAFRLRGSKAILNFPLEAGRDAMTTPSPLTSADASRKRSREEAAESPESETSTGGSYKAVKKEELTDAAGGREICPLTPSSWRGFWDIGEGNKESIFSVPPLSPLSSPHPCLGYSQLLVT</sequence>
<comment type="similarity">
    <text evidence="8">Belongs to the AP2/ERF transcription factor family. ERF subfamily.</text>
</comment>
<dbReference type="AlphaFoldDB" id="A0A8B8P682"/>
<dbReference type="OrthoDB" id="674504at2759"/>
<dbReference type="PROSITE" id="PS51032">
    <property type="entry name" value="AP2_ERF"/>
    <property type="match status" value="1"/>
</dbReference>
<reference evidence="12" key="1">
    <citation type="submission" date="2025-08" db="UniProtKB">
        <authorList>
            <consortium name="RefSeq"/>
        </authorList>
    </citation>
    <scope>IDENTIFICATION</scope>
    <source>
        <tissue evidence="12">Leaf</tissue>
    </source>
</reference>
<evidence type="ECO:0000256" key="4">
    <source>
        <dbReference type="ARBA" id="ARBA00023125"/>
    </source>
</evidence>
<dbReference type="InterPro" id="IPR044808">
    <property type="entry name" value="ERF_plant"/>
</dbReference>
<evidence type="ECO:0000256" key="7">
    <source>
        <dbReference type="ARBA" id="ARBA00023242"/>
    </source>
</evidence>
<dbReference type="GO" id="GO:0009873">
    <property type="term" value="P:ethylene-activated signaling pathway"/>
    <property type="evidence" value="ECO:0007669"/>
    <property type="project" value="UniProtKB-KW"/>
</dbReference>
<evidence type="ECO:0000256" key="8">
    <source>
        <dbReference type="ARBA" id="ARBA00024343"/>
    </source>
</evidence>
<dbReference type="InterPro" id="IPR036955">
    <property type="entry name" value="AP2/ERF_dom_sf"/>
</dbReference>
<dbReference type="InterPro" id="IPR016177">
    <property type="entry name" value="DNA-bd_dom_sf"/>
</dbReference>
<dbReference type="GO" id="GO:0006950">
    <property type="term" value="P:response to stress"/>
    <property type="evidence" value="ECO:0007669"/>
    <property type="project" value="UniProtKB-ARBA"/>
</dbReference>
<evidence type="ECO:0000256" key="5">
    <source>
        <dbReference type="ARBA" id="ARBA00023159"/>
    </source>
</evidence>
<dbReference type="PRINTS" id="PR00367">
    <property type="entry name" value="ETHRSPELEMNT"/>
</dbReference>
<feature type="compositionally biased region" description="Polar residues" evidence="9">
    <location>
        <begin position="92"/>
        <end position="110"/>
    </location>
</feature>
<dbReference type="SUPFAM" id="SSF54171">
    <property type="entry name" value="DNA-binding domain"/>
    <property type="match status" value="1"/>
</dbReference>
<dbReference type="InterPro" id="IPR001471">
    <property type="entry name" value="AP2/ERF_dom"/>
</dbReference>
<evidence type="ECO:0000259" key="10">
    <source>
        <dbReference type="PROSITE" id="PS51032"/>
    </source>
</evidence>
<feature type="compositionally biased region" description="Basic and acidic residues" evidence="9">
    <location>
        <begin position="198"/>
        <end position="207"/>
    </location>
</feature>
<feature type="domain" description="AP2/ERF" evidence="10">
    <location>
        <begin position="121"/>
        <end position="179"/>
    </location>
</feature>
<dbReference type="GeneID" id="115740809"/>
<dbReference type="GO" id="GO:0000976">
    <property type="term" value="F:transcription cis-regulatory region binding"/>
    <property type="evidence" value="ECO:0007669"/>
    <property type="project" value="UniProtKB-ARBA"/>
</dbReference>
<evidence type="ECO:0000256" key="1">
    <source>
        <dbReference type="ARBA" id="ARBA00004123"/>
    </source>
</evidence>
<protein>
    <submittedName>
        <fullName evidence="12">Ethylene-responsive transcription factor ERF105</fullName>
    </submittedName>
</protein>
<evidence type="ECO:0000256" key="6">
    <source>
        <dbReference type="ARBA" id="ARBA00023163"/>
    </source>
</evidence>
<dbReference type="PANTHER" id="PTHR31190:SF499">
    <property type="entry name" value="ETHYLENE-RESPONSIVE TRANSCRIPTION FACTOR ERF105"/>
    <property type="match status" value="1"/>
</dbReference>
<keyword evidence="4" id="KW-0238">DNA-binding</keyword>
<dbReference type="Pfam" id="PF00847">
    <property type="entry name" value="AP2"/>
    <property type="match status" value="1"/>
</dbReference>
<gene>
    <name evidence="12" type="primary">LOC115740809</name>
</gene>